<evidence type="ECO:0000256" key="1">
    <source>
        <dbReference type="PIRNR" id="PIRNR006162"/>
    </source>
</evidence>
<keyword evidence="1" id="KW-0595">Phospholipid degradation</keyword>
<feature type="domain" description="YutG/PgpA" evidence="3">
    <location>
        <begin position="17"/>
        <end position="153"/>
    </location>
</feature>
<proteinExistence type="predicted"/>
<keyword evidence="1 2" id="KW-0472">Membrane</keyword>
<keyword evidence="5" id="KW-1185">Reference proteome</keyword>
<keyword evidence="2" id="KW-1133">Transmembrane helix</keyword>
<organism evidence="4 5">
    <name type="scientific">Zhongshania marina</name>
    <dbReference type="NCBI Taxonomy" id="2304603"/>
    <lineage>
        <taxon>Bacteria</taxon>
        <taxon>Pseudomonadati</taxon>
        <taxon>Pseudomonadota</taxon>
        <taxon>Gammaproteobacteria</taxon>
        <taxon>Cellvibrionales</taxon>
        <taxon>Spongiibacteraceae</taxon>
        <taxon>Zhongshania</taxon>
    </lineage>
</organism>
<keyword evidence="1" id="KW-0479">Metal-binding</keyword>
<keyword evidence="1" id="KW-0378">Hydrolase</keyword>
<evidence type="ECO:0000259" key="3">
    <source>
        <dbReference type="Pfam" id="PF04608"/>
    </source>
</evidence>
<name>A0ABX9W4B0_9GAMM</name>
<dbReference type="RefSeq" id="WP_123182704.1">
    <property type="nucleotide sequence ID" value="NZ_RHGB01000011.1"/>
</dbReference>
<dbReference type="PANTHER" id="PTHR36305">
    <property type="entry name" value="PHOSPHATIDYLGLYCEROPHOSPHATASE A"/>
    <property type="match status" value="1"/>
</dbReference>
<keyword evidence="1" id="KW-0460">Magnesium</keyword>
<accession>A0ABX9W4B0</accession>
<keyword evidence="1" id="KW-0443">Lipid metabolism</keyword>
<dbReference type="EMBL" id="RHGB01000011">
    <property type="protein sequence ID" value="RNL61867.1"/>
    <property type="molecule type" value="Genomic_DNA"/>
</dbReference>
<feature type="transmembrane region" description="Helical" evidence="2">
    <location>
        <begin position="50"/>
        <end position="68"/>
    </location>
</feature>
<dbReference type="PIRSF" id="PIRSF006162">
    <property type="entry name" value="PgpA"/>
    <property type="match status" value="1"/>
</dbReference>
<dbReference type="Proteomes" id="UP000274695">
    <property type="component" value="Unassembled WGS sequence"/>
</dbReference>
<keyword evidence="1" id="KW-1208">Phospholipid metabolism</keyword>
<keyword evidence="1" id="KW-0997">Cell inner membrane</keyword>
<comment type="catalytic activity">
    <reaction evidence="1">
        <text>a 1,2-diacyl-sn-glycero-3-phospho-(1'-sn-glycero-3'-phosphate) + H2O = a 1,2-diacyl-sn-glycero-3-phospho-(1'-sn-glycerol) + phosphate</text>
        <dbReference type="Rhea" id="RHEA:33751"/>
        <dbReference type="ChEBI" id="CHEBI:15377"/>
        <dbReference type="ChEBI" id="CHEBI:43474"/>
        <dbReference type="ChEBI" id="CHEBI:60110"/>
        <dbReference type="ChEBI" id="CHEBI:64716"/>
        <dbReference type="EC" id="3.1.3.27"/>
    </reaction>
</comment>
<dbReference type="Pfam" id="PF04608">
    <property type="entry name" value="PgpA"/>
    <property type="match status" value="1"/>
</dbReference>
<comment type="subcellular location">
    <subcellularLocation>
        <location evidence="1">Cell inner membrane</location>
        <topology evidence="1">Multi-pass membrane protein</topology>
    </subcellularLocation>
</comment>
<dbReference type="InterPro" id="IPR036681">
    <property type="entry name" value="PgpA-like_sf"/>
</dbReference>
<keyword evidence="1 2" id="KW-0812">Transmembrane</keyword>
<dbReference type="CDD" id="cd06971">
    <property type="entry name" value="PgpA"/>
    <property type="match status" value="1"/>
</dbReference>
<comment type="function">
    <text evidence="1">Lipid phosphatase which dephosphorylates phosphatidylglycerophosphate (PGP) to phosphatidylglycerol (PG).</text>
</comment>
<evidence type="ECO:0000313" key="4">
    <source>
        <dbReference type="EMBL" id="RNL61867.1"/>
    </source>
</evidence>
<comment type="cofactor">
    <cofactor evidence="1">
        <name>Mg(2+)</name>
        <dbReference type="ChEBI" id="CHEBI:18420"/>
    </cofactor>
</comment>
<sequence length="158" mass="17113">MATKIPVSLLKNPVHLLSVGLGSGLATKAPGTFGTLAALPFWFLLQYLSPANYIIALLIAFAAGVYFCGETAKALGVHDHGGIVWDEFVGLWIALFLVPPNIFWVALGFGLFRLFDIWKPWPIRVLDAKVHGGLGIMVDDVLAGVYAFLVLQLCFVLS</sequence>
<comment type="pathway">
    <text evidence="1">Phospholipid metabolism; phosphatidylglycerol biosynthesis; phosphatidylglycerol from CDP-diacylglycerol: step 2/2.</text>
</comment>
<feature type="transmembrane region" description="Helical" evidence="2">
    <location>
        <begin position="89"/>
        <end position="112"/>
    </location>
</feature>
<feature type="transmembrane region" description="Helical" evidence="2">
    <location>
        <begin position="132"/>
        <end position="157"/>
    </location>
</feature>
<evidence type="ECO:0000256" key="2">
    <source>
        <dbReference type="SAM" id="Phobius"/>
    </source>
</evidence>
<dbReference type="EC" id="3.1.3.27" evidence="1"/>
<comment type="caution">
    <text evidence="4">The sequence shown here is derived from an EMBL/GenBank/DDBJ whole genome shotgun (WGS) entry which is preliminary data.</text>
</comment>
<gene>
    <name evidence="4" type="ORF">D0911_11350</name>
</gene>
<reference evidence="4 5" key="1">
    <citation type="submission" date="2018-10" db="EMBL/GenBank/DDBJ databases">
        <title>Draft genome sequence of Zhongshania sp. DSW25-10.</title>
        <authorList>
            <person name="Oh J."/>
        </authorList>
    </citation>
    <scope>NUCLEOTIDE SEQUENCE [LARGE SCALE GENOMIC DNA]</scope>
    <source>
        <strain evidence="4 5">DSW25-10</strain>
    </source>
</reference>
<protein>
    <recommendedName>
        <fullName evidence="1">Phosphatidylglycerophosphatase A</fullName>
        <ecNumber evidence="1">3.1.3.27</ecNumber>
    </recommendedName>
    <alternativeName>
        <fullName evidence="1">Phosphatidylglycerolphosphate phosphatase A</fullName>
    </alternativeName>
</protein>
<keyword evidence="1" id="KW-0442">Lipid degradation</keyword>
<dbReference type="InterPro" id="IPR026037">
    <property type="entry name" value="PgpA"/>
</dbReference>
<dbReference type="SUPFAM" id="SSF101307">
    <property type="entry name" value="YutG-like"/>
    <property type="match status" value="1"/>
</dbReference>
<keyword evidence="1" id="KW-1003">Cell membrane</keyword>
<evidence type="ECO:0000313" key="5">
    <source>
        <dbReference type="Proteomes" id="UP000274695"/>
    </source>
</evidence>
<dbReference type="PANTHER" id="PTHR36305:SF1">
    <property type="entry name" value="PHOSPHATIDYLGLYCEROPHOSPHATASE A"/>
    <property type="match status" value="1"/>
</dbReference>
<dbReference type="InterPro" id="IPR007686">
    <property type="entry name" value="YutG/PgpA"/>
</dbReference>